<dbReference type="GO" id="GO:0005886">
    <property type="term" value="C:plasma membrane"/>
    <property type="evidence" value="ECO:0007669"/>
    <property type="project" value="TreeGrafter"/>
</dbReference>
<feature type="transmembrane region" description="Helical" evidence="5">
    <location>
        <begin position="239"/>
        <end position="263"/>
    </location>
</feature>
<sequence>MPSTEPCAAVKPTTANELEAYVNSYNSTLSALLDKHAPLRTRTRVGRRVVPWYSNEINDAKRSLRKAERKWGRTRLPVDFADLERKRNKDNGTDQRKLFCAAKKLLGTSDVLNFPVLLDKTVLANDVGEFFVRKFGLTMVPADFSDWRNIELQNRKRRRCCSVRCLKAPMHMFTFFYWLSGVALVVVGAWTLLFESRYNVLLGSSWFLIIVGLMIGTGGLIMIVCICGCYGIVKEHRYSLISFLILLTLIFIIECSIGVAAFVHRSYIEENLDKSALDRMNEYGTSDAVRSSFDDLQQRHMCCGSSSYSTWNNTAWKQMTENQNLSVPDSCCKTITPACGKRDHPSNIYHEICRFFRLQGCILKLSEFFREHVFILGFIALVLSAVQVIRKAFTFNWDHSLLVYDPLGGILMNGLRLTATMNLPLP</sequence>
<dbReference type="OrthoDB" id="438211at2759"/>
<keyword evidence="4 5" id="KW-0472">Membrane</keyword>
<dbReference type="InterPro" id="IPR018499">
    <property type="entry name" value="Tetraspanin/Peripherin"/>
</dbReference>
<name>A0A3M6U7V9_POCDA</name>
<dbReference type="PANTHER" id="PTHR19282">
    <property type="entry name" value="TETRASPANIN"/>
    <property type="match status" value="1"/>
</dbReference>
<dbReference type="Gene3D" id="1.10.1450.10">
    <property type="entry name" value="Tetraspanin"/>
    <property type="match status" value="1"/>
</dbReference>
<gene>
    <name evidence="6" type="ORF">pdam_00008600</name>
</gene>
<accession>A0A3M6U7V9</accession>
<dbReference type="Proteomes" id="UP000275408">
    <property type="component" value="Unassembled WGS sequence"/>
</dbReference>
<evidence type="ECO:0000256" key="1">
    <source>
        <dbReference type="ARBA" id="ARBA00004141"/>
    </source>
</evidence>
<dbReference type="Pfam" id="PF00335">
    <property type="entry name" value="Tetraspanin"/>
    <property type="match status" value="1"/>
</dbReference>
<dbReference type="InterPro" id="IPR008952">
    <property type="entry name" value="Tetraspanin_EC2_sf"/>
</dbReference>
<evidence type="ECO:0000313" key="7">
    <source>
        <dbReference type="Proteomes" id="UP000275408"/>
    </source>
</evidence>
<feature type="transmembrane region" description="Helical" evidence="5">
    <location>
        <begin position="373"/>
        <end position="393"/>
    </location>
</feature>
<feature type="transmembrane region" description="Helical" evidence="5">
    <location>
        <begin position="175"/>
        <end position="194"/>
    </location>
</feature>
<dbReference type="PANTHER" id="PTHR19282:SF544">
    <property type="entry name" value="TETRASPANIN"/>
    <property type="match status" value="1"/>
</dbReference>
<keyword evidence="7" id="KW-1185">Reference proteome</keyword>
<keyword evidence="3 5" id="KW-1133">Transmembrane helix</keyword>
<reference evidence="6 7" key="1">
    <citation type="journal article" date="2018" name="Sci. Rep.">
        <title>Comparative analysis of the Pocillopora damicornis genome highlights role of immune system in coral evolution.</title>
        <authorList>
            <person name="Cunning R."/>
            <person name="Bay R.A."/>
            <person name="Gillette P."/>
            <person name="Baker A.C."/>
            <person name="Traylor-Knowles N."/>
        </authorList>
    </citation>
    <scope>NUCLEOTIDE SEQUENCE [LARGE SCALE GENOMIC DNA]</scope>
    <source>
        <strain evidence="6">RSMAS</strain>
        <tissue evidence="6">Whole animal</tissue>
    </source>
</reference>
<proteinExistence type="predicted"/>
<dbReference type="STRING" id="46731.A0A3M6U7V9"/>
<protein>
    <submittedName>
        <fullName evidence="6">Uncharacterized protein</fullName>
    </submittedName>
</protein>
<dbReference type="AlphaFoldDB" id="A0A3M6U7V9"/>
<keyword evidence="2 5" id="KW-0812">Transmembrane</keyword>
<dbReference type="SUPFAM" id="SSF48652">
    <property type="entry name" value="Tetraspanin"/>
    <property type="match status" value="1"/>
</dbReference>
<feature type="transmembrane region" description="Helical" evidence="5">
    <location>
        <begin position="206"/>
        <end position="233"/>
    </location>
</feature>
<evidence type="ECO:0000256" key="2">
    <source>
        <dbReference type="ARBA" id="ARBA00022692"/>
    </source>
</evidence>
<evidence type="ECO:0000256" key="4">
    <source>
        <dbReference type="ARBA" id="ARBA00023136"/>
    </source>
</evidence>
<evidence type="ECO:0000256" key="5">
    <source>
        <dbReference type="SAM" id="Phobius"/>
    </source>
</evidence>
<evidence type="ECO:0000256" key="3">
    <source>
        <dbReference type="ARBA" id="ARBA00022989"/>
    </source>
</evidence>
<dbReference type="PRINTS" id="PR00259">
    <property type="entry name" value="TMFOUR"/>
</dbReference>
<evidence type="ECO:0000313" key="6">
    <source>
        <dbReference type="EMBL" id="RMX49701.1"/>
    </source>
</evidence>
<comment type="caution">
    <text evidence="6">The sequence shown here is derived from an EMBL/GenBank/DDBJ whole genome shotgun (WGS) entry which is preliminary data.</text>
</comment>
<dbReference type="EMBL" id="RCHS01002064">
    <property type="protein sequence ID" value="RMX49701.1"/>
    <property type="molecule type" value="Genomic_DNA"/>
</dbReference>
<organism evidence="6 7">
    <name type="scientific">Pocillopora damicornis</name>
    <name type="common">Cauliflower coral</name>
    <name type="synonym">Millepora damicornis</name>
    <dbReference type="NCBI Taxonomy" id="46731"/>
    <lineage>
        <taxon>Eukaryota</taxon>
        <taxon>Metazoa</taxon>
        <taxon>Cnidaria</taxon>
        <taxon>Anthozoa</taxon>
        <taxon>Hexacorallia</taxon>
        <taxon>Scleractinia</taxon>
        <taxon>Astrocoeniina</taxon>
        <taxon>Pocilloporidae</taxon>
        <taxon>Pocillopora</taxon>
    </lineage>
</organism>
<comment type="subcellular location">
    <subcellularLocation>
        <location evidence="1">Membrane</location>
        <topology evidence="1">Multi-pass membrane protein</topology>
    </subcellularLocation>
</comment>